<protein>
    <submittedName>
        <fullName evidence="11">GCR041</fullName>
    </submittedName>
</protein>
<evidence type="ECO:0000256" key="6">
    <source>
        <dbReference type="ARBA" id="ARBA00023170"/>
    </source>
</evidence>
<keyword evidence="3 9" id="KW-1133">Transmembrane helix</keyword>
<dbReference type="InterPro" id="IPR000276">
    <property type="entry name" value="GPCR_Rhodpsn"/>
</dbReference>
<evidence type="ECO:0000313" key="11">
    <source>
        <dbReference type="EMBL" id="ANO39018.1"/>
    </source>
</evidence>
<feature type="transmembrane region" description="Helical" evidence="9">
    <location>
        <begin position="58"/>
        <end position="79"/>
    </location>
</feature>
<gene>
    <name evidence="11" type="primary">gcr041</name>
</gene>
<comment type="similarity">
    <text evidence="8">Belongs to the G-protein coupled receptor 1 family.</text>
</comment>
<dbReference type="PRINTS" id="PR00237">
    <property type="entry name" value="GPCRRHODOPSN"/>
</dbReference>
<feature type="transmembrane region" description="Helical" evidence="9">
    <location>
        <begin position="133"/>
        <end position="152"/>
    </location>
</feature>
<dbReference type="PROSITE" id="PS00237">
    <property type="entry name" value="G_PROTEIN_RECEP_F1_1"/>
    <property type="match status" value="1"/>
</dbReference>
<name>A0A193KU80_SCHMD</name>
<dbReference type="AlphaFoldDB" id="A0A193KU80"/>
<evidence type="ECO:0000256" key="2">
    <source>
        <dbReference type="ARBA" id="ARBA00022692"/>
    </source>
</evidence>
<reference evidence="11" key="1">
    <citation type="journal article" date="2016" name="PLoS Biol.">
        <title>GPCRs Direct Germline Development and Somatic Gonad Function in Planarians.</title>
        <authorList>
            <person name="Saberi A."/>
            <person name="Jamal A."/>
            <person name="Beets I."/>
            <person name="Schoofs L."/>
            <person name="Newmark P.A."/>
        </authorList>
    </citation>
    <scope>NUCLEOTIDE SEQUENCE</scope>
</reference>
<evidence type="ECO:0000256" key="3">
    <source>
        <dbReference type="ARBA" id="ARBA00022989"/>
    </source>
</evidence>
<evidence type="ECO:0000256" key="1">
    <source>
        <dbReference type="ARBA" id="ARBA00004141"/>
    </source>
</evidence>
<organism evidence="11">
    <name type="scientific">Schmidtea mediterranea</name>
    <name type="common">Freshwater planarian flatworm</name>
    <dbReference type="NCBI Taxonomy" id="79327"/>
    <lineage>
        <taxon>Eukaryota</taxon>
        <taxon>Metazoa</taxon>
        <taxon>Spiralia</taxon>
        <taxon>Lophotrochozoa</taxon>
        <taxon>Platyhelminthes</taxon>
        <taxon>Rhabditophora</taxon>
        <taxon>Seriata</taxon>
        <taxon>Tricladida</taxon>
        <taxon>Continenticola</taxon>
        <taxon>Geoplanoidea</taxon>
        <taxon>Dugesiidae</taxon>
        <taxon>Schmidtea</taxon>
    </lineage>
</organism>
<evidence type="ECO:0000256" key="4">
    <source>
        <dbReference type="ARBA" id="ARBA00023040"/>
    </source>
</evidence>
<sequence length="411" mass="47151">MDVNMLDLCKSIYKECTYCIEICLNASLKDTNTPNNMKHETEGSFNCVKNNVNLFIKIFFPIISIVGCIANILIIFVVLRLPSLRRSYTNFFLVNMALADLGVVIWCVNLTTIEYVDAELFWIVGPALCKMNHFLQIMSYTASILLLMLICLERYIAIIFPMKVKNMLSKRIYIVLLIFIWLLSIGFSLPSLFEYELRRIHNVTRCEKTEKISKKTYYISSFVLLYIIPLVLMGSLYGHICLSLVKSLKKITGSKTTKVIKSLNSMNTESFDSQSLQTSSNRNNDKVNFSVKVASKKTITKAANERRRVIIMLIVIVIIFALCRLPRHIWAMMTLHSGRNTYLLLIFPPSAYMFMYLSSAINPLIYFAFSNSFRINLLKALKCFRPRLNKKSTNVLNLSNSKSPKSNTVNI</sequence>
<feature type="transmembrane region" description="Helical" evidence="9">
    <location>
        <begin position="309"/>
        <end position="330"/>
    </location>
</feature>
<feature type="transmembrane region" description="Helical" evidence="9">
    <location>
        <begin position="223"/>
        <end position="245"/>
    </location>
</feature>
<proteinExistence type="evidence at transcript level"/>
<feature type="domain" description="G-protein coupled receptors family 1 profile" evidence="10">
    <location>
        <begin position="70"/>
        <end position="366"/>
    </location>
</feature>
<dbReference type="PANTHER" id="PTHR24243:SF224">
    <property type="entry name" value="G-PROTEIN COUPLED RECEPTOR 19-RELATED"/>
    <property type="match status" value="1"/>
</dbReference>
<comment type="subcellular location">
    <subcellularLocation>
        <location evidence="1">Membrane</location>
        <topology evidence="1">Multi-pass membrane protein</topology>
    </subcellularLocation>
</comment>
<keyword evidence="5 9" id="KW-0472">Membrane</keyword>
<dbReference type="PANTHER" id="PTHR24243">
    <property type="entry name" value="G-PROTEIN COUPLED RECEPTOR"/>
    <property type="match status" value="1"/>
</dbReference>
<dbReference type="GO" id="GO:0004930">
    <property type="term" value="F:G protein-coupled receptor activity"/>
    <property type="evidence" value="ECO:0007669"/>
    <property type="project" value="UniProtKB-KW"/>
</dbReference>
<evidence type="ECO:0000256" key="8">
    <source>
        <dbReference type="RuleBase" id="RU000688"/>
    </source>
</evidence>
<dbReference type="CDD" id="cd00637">
    <property type="entry name" value="7tm_classA_rhodopsin-like"/>
    <property type="match status" value="1"/>
</dbReference>
<feature type="transmembrane region" description="Helical" evidence="9">
    <location>
        <begin position="91"/>
        <end position="113"/>
    </location>
</feature>
<dbReference type="GO" id="GO:0005886">
    <property type="term" value="C:plasma membrane"/>
    <property type="evidence" value="ECO:0007669"/>
    <property type="project" value="TreeGrafter"/>
</dbReference>
<dbReference type="OrthoDB" id="5964776at2759"/>
<keyword evidence="2 8" id="KW-0812">Transmembrane</keyword>
<keyword evidence="7 8" id="KW-0807">Transducer</keyword>
<dbReference type="PROSITE" id="PS50262">
    <property type="entry name" value="G_PROTEIN_RECEP_F1_2"/>
    <property type="match status" value="1"/>
</dbReference>
<evidence type="ECO:0000256" key="5">
    <source>
        <dbReference type="ARBA" id="ARBA00023136"/>
    </source>
</evidence>
<evidence type="ECO:0000256" key="9">
    <source>
        <dbReference type="SAM" id="Phobius"/>
    </source>
</evidence>
<dbReference type="Pfam" id="PF00001">
    <property type="entry name" value="7tm_1"/>
    <property type="match status" value="1"/>
</dbReference>
<accession>A0A193KU80</accession>
<evidence type="ECO:0000256" key="7">
    <source>
        <dbReference type="ARBA" id="ARBA00023224"/>
    </source>
</evidence>
<feature type="transmembrane region" description="Helical" evidence="9">
    <location>
        <begin position="172"/>
        <end position="193"/>
    </location>
</feature>
<dbReference type="SMART" id="SM01381">
    <property type="entry name" value="7TM_GPCR_Srsx"/>
    <property type="match status" value="1"/>
</dbReference>
<keyword evidence="6 8" id="KW-0675">Receptor</keyword>
<dbReference type="Gene3D" id="1.20.1070.10">
    <property type="entry name" value="Rhodopsin 7-helix transmembrane proteins"/>
    <property type="match status" value="1"/>
</dbReference>
<evidence type="ECO:0000259" key="10">
    <source>
        <dbReference type="PROSITE" id="PS50262"/>
    </source>
</evidence>
<dbReference type="SUPFAM" id="SSF81321">
    <property type="entry name" value="Family A G protein-coupled receptor-like"/>
    <property type="match status" value="1"/>
</dbReference>
<feature type="transmembrane region" description="Helical" evidence="9">
    <location>
        <begin position="350"/>
        <end position="369"/>
    </location>
</feature>
<dbReference type="InterPro" id="IPR017452">
    <property type="entry name" value="GPCR_Rhodpsn_7TM"/>
</dbReference>
<dbReference type="EMBL" id="KX018857">
    <property type="protein sequence ID" value="ANO39018.1"/>
    <property type="molecule type" value="mRNA"/>
</dbReference>
<keyword evidence="4 8" id="KW-0297">G-protein coupled receptor</keyword>